<evidence type="ECO:0000256" key="1">
    <source>
        <dbReference type="ARBA" id="ARBA00004651"/>
    </source>
</evidence>
<dbReference type="STRING" id="1844.UG56_010965"/>
<feature type="transmembrane region" description="Helical" evidence="7">
    <location>
        <begin position="305"/>
        <end position="332"/>
    </location>
</feature>
<dbReference type="Gene3D" id="1.20.1640.10">
    <property type="entry name" value="Multidrug efflux transporter AcrB transmembrane domain"/>
    <property type="match status" value="2"/>
</dbReference>
<accession>A0A1J4N5E0</accession>
<evidence type="ECO:0000256" key="5">
    <source>
        <dbReference type="ARBA" id="ARBA00022989"/>
    </source>
</evidence>
<comment type="caution">
    <text evidence="9">The sequence shown here is derived from an EMBL/GenBank/DDBJ whole genome shotgun (WGS) entry which is preliminary data.</text>
</comment>
<dbReference type="PANTHER" id="PTHR33406:SF6">
    <property type="entry name" value="MEMBRANE PROTEIN YDGH-RELATED"/>
    <property type="match status" value="1"/>
</dbReference>
<dbReference type="InterPro" id="IPR000731">
    <property type="entry name" value="SSD"/>
</dbReference>
<name>A0A1J4N5E0_9ACTN</name>
<evidence type="ECO:0000313" key="10">
    <source>
        <dbReference type="Proteomes" id="UP000033772"/>
    </source>
</evidence>
<dbReference type="OrthoDB" id="2365435at2"/>
<feature type="domain" description="SSD" evidence="8">
    <location>
        <begin position="504"/>
        <end position="665"/>
    </location>
</feature>
<dbReference type="InterPro" id="IPR050545">
    <property type="entry name" value="Mycobact_MmpL"/>
</dbReference>
<feature type="transmembrane region" description="Helical" evidence="7">
    <location>
        <begin position="569"/>
        <end position="590"/>
    </location>
</feature>
<sequence length="692" mass="71711">MRSALARLAHLTTNKATAWVVLAITVVLTGAVMVVGSSLGSASSAPDPLPADAESARVAELQQRFPGGDVLPAVAVVERAGGLSAEDRAWAAEASQRWAEITGNEVSPPIPASDGEALIVAIDVDAEVTGLDLTELVGDLRETVDADRPDGLTVQLTGGAAFAADISSAFEGADLRLLLVTAAVVALLLILTYRSPVLWLVPLIVVAVADRTAAVVTQIVADQTGSGLDGSTSGITSVLVFGAGTNYALLLVSRYREELRRHPHHRDALAAAVRGSGEAIVASNLTVVLALLVLVLSVAPNSRSLGVSAAIGLLVALLFALFALPAALSLFGRGLFWPFVPRDGDDEKSRDGVWFRIARAVVSRPGVVLAVAAVILGVLASGLLGVKVGLSQTDQFRVQAESVDGLETLSKHFPPGSSDPVTILVPADEADAVLAQVNRTDGVDSARPSGESGDLTKITATLDAAPATPESIETIETLRSELAGSGALVGGSVAKDLDSRNGAERDLMVIVPLILLVVLLVLFVVLRSIVTPLVLVTISVIATLAALGLGTWMSAHVFGFPALDVSTPIYAFLFLVALGIDYTVFLVLRAREEAAEHDTVDAMVMAVGLTGGVITSAGIVLAAVFAVLGVLPLITLTQVGLIVGLGILLDTFLVRTVVVPAVFALVGDRIWWPAGIARRHTKRAEEAVSDPR</sequence>
<feature type="transmembrane region" description="Helical" evidence="7">
    <location>
        <begin position="366"/>
        <end position="386"/>
    </location>
</feature>
<feature type="transmembrane region" description="Helical" evidence="7">
    <location>
        <begin position="641"/>
        <end position="666"/>
    </location>
</feature>
<feature type="transmembrane region" description="Helical" evidence="7">
    <location>
        <begin position="233"/>
        <end position="252"/>
    </location>
</feature>
<evidence type="ECO:0000256" key="4">
    <source>
        <dbReference type="ARBA" id="ARBA00022692"/>
    </source>
</evidence>
<feature type="transmembrane region" description="Helical" evidence="7">
    <location>
        <begin position="16"/>
        <end position="39"/>
    </location>
</feature>
<feature type="transmembrane region" description="Helical" evidence="7">
    <location>
        <begin position="507"/>
        <end position="526"/>
    </location>
</feature>
<dbReference type="EMBL" id="JZDQ02000013">
    <property type="protein sequence ID" value="OIJ26754.1"/>
    <property type="molecule type" value="Genomic_DNA"/>
</dbReference>
<dbReference type="PROSITE" id="PS50156">
    <property type="entry name" value="SSD"/>
    <property type="match status" value="2"/>
</dbReference>
<protein>
    <recommendedName>
        <fullName evidence="8">SSD domain-containing protein</fullName>
    </recommendedName>
</protein>
<feature type="transmembrane region" description="Helical" evidence="7">
    <location>
        <begin position="602"/>
        <end position="635"/>
    </location>
</feature>
<proteinExistence type="inferred from homology"/>
<evidence type="ECO:0000259" key="8">
    <source>
        <dbReference type="PROSITE" id="PS50156"/>
    </source>
</evidence>
<dbReference type="Proteomes" id="UP000033772">
    <property type="component" value="Unassembled WGS sequence"/>
</dbReference>
<dbReference type="SUPFAM" id="SSF82866">
    <property type="entry name" value="Multidrug efflux transporter AcrB transmembrane domain"/>
    <property type="match status" value="2"/>
</dbReference>
<keyword evidence="5 7" id="KW-1133">Transmembrane helix</keyword>
<feature type="transmembrane region" description="Helical" evidence="7">
    <location>
        <begin position="279"/>
        <end position="299"/>
    </location>
</feature>
<evidence type="ECO:0000256" key="6">
    <source>
        <dbReference type="ARBA" id="ARBA00023136"/>
    </source>
</evidence>
<evidence type="ECO:0000313" key="9">
    <source>
        <dbReference type="EMBL" id="OIJ26754.1"/>
    </source>
</evidence>
<keyword evidence="3" id="KW-1003">Cell membrane</keyword>
<gene>
    <name evidence="9" type="ORF">UG56_010965</name>
</gene>
<feature type="transmembrane region" description="Helical" evidence="7">
    <location>
        <begin position="200"/>
        <end position="221"/>
    </location>
</feature>
<comment type="similarity">
    <text evidence="2">Belongs to the resistance-nodulation-cell division (RND) (TC 2.A.6) family. MmpL subfamily.</text>
</comment>
<feature type="transmembrane region" description="Helical" evidence="7">
    <location>
        <begin position="533"/>
        <end position="557"/>
    </location>
</feature>
<keyword evidence="4 7" id="KW-0812">Transmembrane</keyword>
<evidence type="ECO:0000256" key="2">
    <source>
        <dbReference type="ARBA" id="ARBA00010157"/>
    </source>
</evidence>
<feature type="domain" description="SSD" evidence="8">
    <location>
        <begin position="235"/>
        <end position="330"/>
    </location>
</feature>
<keyword evidence="6 7" id="KW-0472">Membrane</keyword>
<comment type="subcellular location">
    <subcellularLocation>
        <location evidence="1">Cell membrane</location>
        <topology evidence="1">Multi-pass membrane protein</topology>
    </subcellularLocation>
</comment>
<dbReference type="PANTHER" id="PTHR33406">
    <property type="entry name" value="MEMBRANE PROTEIN MJ1562-RELATED"/>
    <property type="match status" value="1"/>
</dbReference>
<evidence type="ECO:0000256" key="3">
    <source>
        <dbReference type="ARBA" id="ARBA00022475"/>
    </source>
</evidence>
<dbReference type="InterPro" id="IPR004869">
    <property type="entry name" value="MMPL_dom"/>
</dbReference>
<reference evidence="9" key="1">
    <citation type="submission" date="2016-10" db="EMBL/GenBank/DDBJ databases">
        <title>Draft Genome Sequence of Nocardioides luteus Strain BAFB, an Alkane-Degrading Bacterium Isolated from JP-7 Polluted Soil.</title>
        <authorList>
            <person name="Brown L."/>
            <person name="Ruiz O.N."/>
            <person name="Gunasekera T."/>
        </authorList>
    </citation>
    <scope>NUCLEOTIDE SEQUENCE [LARGE SCALE GENOMIC DNA]</scope>
    <source>
        <strain evidence="9">BAFB</strain>
    </source>
</reference>
<dbReference type="Pfam" id="PF03176">
    <property type="entry name" value="MMPL"/>
    <property type="match status" value="2"/>
</dbReference>
<feature type="transmembrane region" description="Helical" evidence="7">
    <location>
        <begin position="175"/>
        <end position="193"/>
    </location>
</feature>
<dbReference type="AlphaFoldDB" id="A0A1J4N5E0"/>
<keyword evidence="10" id="KW-1185">Reference proteome</keyword>
<dbReference type="RefSeq" id="WP_045549468.1">
    <property type="nucleotide sequence ID" value="NZ_JZDQ02000013.1"/>
</dbReference>
<organism evidence="9 10">
    <name type="scientific">Nocardioides luteus</name>
    <dbReference type="NCBI Taxonomy" id="1844"/>
    <lineage>
        <taxon>Bacteria</taxon>
        <taxon>Bacillati</taxon>
        <taxon>Actinomycetota</taxon>
        <taxon>Actinomycetes</taxon>
        <taxon>Propionibacteriales</taxon>
        <taxon>Nocardioidaceae</taxon>
        <taxon>Nocardioides</taxon>
    </lineage>
</organism>
<dbReference type="GO" id="GO:0005886">
    <property type="term" value="C:plasma membrane"/>
    <property type="evidence" value="ECO:0007669"/>
    <property type="project" value="UniProtKB-SubCell"/>
</dbReference>
<evidence type="ECO:0000256" key="7">
    <source>
        <dbReference type="SAM" id="Phobius"/>
    </source>
</evidence>